<proteinExistence type="predicted"/>
<evidence type="ECO:0000256" key="2">
    <source>
        <dbReference type="ARBA" id="ARBA00022670"/>
    </source>
</evidence>
<dbReference type="SUPFAM" id="SSF56672">
    <property type="entry name" value="DNA/RNA polymerases"/>
    <property type="match status" value="1"/>
</dbReference>
<evidence type="ECO:0000259" key="8">
    <source>
        <dbReference type="Pfam" id="PF00680"/>
    </source>
</evidence>
<feature type="non-terminal residue" evidence="9">
    <location>
        <position position="1"/>
    </location>
</feature>
<dbReference type="SUPFAM" id="SSF88633">
    <property type="entry name" value="Positive stranded ssRNA viruses"/>
    <property type="match status" value="1"/>
</dbReference>
<evidence type="ECO:0000256" key="1">
    <source>
        <dbReference type="ARBA" id="ARBA00004328"/>
    </source>
</evidence>
<dbReference type="Gene3D" id="2.60.120.20">
    <property type="match status" value="1"/>
</dbReference>
<keyword evidence="6" id="KW-0946">Virion</keyword>
<reference evidence="9" key="2">
    <citation type="submission" date="2012-04" db="EMBL/GenBank/DDBJ databases">
        <authorList>
            <person name="Kim Y.-H."/>
            <person name="Lee H.-S."/>
            <person name="Kwak S.-S."/>
        </authorList>
    </citation>
    <scope>NUCLEOTIDE SEQUENCE</scope>
    <source>
        <strain evidence="9">CadiV</strain>
    </source>
</reference>
<evidence type="ECO:0000313" key="9">
    <source>
        <dbReference type="EMBL" id="AFR11853.1"/>
    </source>
</evidence>
<evidence type="ECO:0000256" key="3">
    <source>
        <dbReference type="ARBA" id="ARBA00022679"/>
    </source>
</evidence>
<organism evidence="9">
    <name type="scientific">Cadicistrovirus</name>
    <dbReference type="NCBI Taxonomy" id="1224525"/>
    <lineage>
        <taxon>Viruses</taxon>
        <taxon>Riboviria</taxon>
    </lineage>
</organism>
<dbReference type="GO" id="GO:0008234">
    <property type="term" value="F:cysteine-type peptidase activity"/>
    <property type="evidence" value="ECO:0007669"/>
    <property type="project" value="UniProtKB-KW"/>
</dbReference>
<dbReference type="InterPro" id="IPR043128">
    <property type="entry name" value="Rev_trsase/Diguanyl_cyclase"/>
</dbReference>
<dbReference type="InterPro" id="IPR029053">
    <property type="entry name" value="Viral_coat"/>
</dbReference>
<protein>
    <submittedName>
        <fullName evidence="9">Polyprotein</fullName>
    </submittedName>
</protein>
<keyword evidence="3" id="KW-0808">Transferase</keyword>
<keyword evidence="2" id="KW-0645">Protease</keyword>
<dbReference type="GO" id="GO:0003723">
    <property type="term" value="F:RNA binding"/>
    <property type="evidence" value="ECO:0007669"/>
    <property type="project" value="InterPro"/>
</dbReference>
<evidence type="ECO:0000256" key="7">
    <source>
        <dbReference type="ARBA" id="ARBA00022953"/>
    </source>
</evidence>
<evidence type="ECO:0000256" key="4">
    <source>
        <dbReference type="ARBA" id="ARBA00022695"/>
    </source>
</evidence>
<sequence length="877" mass="100430">LITKEDLDVIFGTYIGQMSIIDIENIALLPASESKIPLTSLECENVEVIGCVPPNLSTIQPGNTEIRKSALHNKWHKTNYTPAMLRPDRTSGVAPFSVGLAKKLIRPKNTHKDAKMKLIAEWILNKLPYKVEARKLTVQEALNGVRGYKFLKRIDLNTSPGWPRNLQKNKLKGKKSFVTMVGDQIYIIKSVEEQLLRHESLHKQGIRTHPIVCDNLKDELLPSEKVYVVSDEPTHDDCEGCKYCTNAEGQKIKWIGNTRIMNSLPFHTLIEERQLTGAFFENLLQFQSEPDSFCDLGIDPSTHEPFLKLFKKLCMKVFGKRNGKRVFRIIAGDLKKMDASIAAELSYWFRWILVEWYRRSPSSFKMTPEELVQLETLDLDLSDVMHLAINVLYRTEGNPSGRCMTTVKNSFIMLFLLILTGINTYLKKVDPNCTDFNSIFQYVYETADVFGDDHILAVDENCWFDMFDVKEECAKWGMEYTGIFKDKPLVPYYDLEECKYLQRFIMEKYGVVHACLDKDIIEDIVYWVKDSQPHDEALVQSVDSALREAFHWGVEYFEMLKHRYNSALIELQIPPVTLDYNMLCANFHKTEYVLVSAESKKRKRYDWTEEQELIHVRAQMSTTADMKIENSSASEATIQTTTFVDQSYQDNTKVETPSFISPAIKDLDPYPPQGMDTVLTRPYVIDETTWSSNDALGARLIIIDPLIGLYAIPNIQEKLNRFQFLQAAVKFVIKLNTTRMNSGKLQINWAPHHKYDAVNSNIYQNIYIASNLNTHILSANTAQTVEFVIPCVMPIAYWNMKDSPSSNKGMFGSVCFWVLAPLTQTGATGIVTTIVTTYANFVEPKLMGLGLRNDVMLLSSVKKLSNYTKKKKKKKKK</sequence>
<dbReference type="Pfam" id="PF00680">
    <property type="entry name" value="RdRP_1"/>
    <property type="match status" value="1"/>
</dbReference>
<dbReference type="InterPro" id="IPR001205">
    <property type="entry name" value="RNA-dir_pol_C"/>
</dbReference>
<dbReference type="InterPro" id="IPR043502">
    <property type="entry name" value="DNA/RNA_pol_sf"/>
</dbReference>
<evidence type="ECO:0000256" key="5">
    <source>
        <dbReference type="ARBA" id="ARBA00022807"/>
    </source>
</evidence>
<keyword evidence="4" id="KW-0548">Nucleotidyltransferase</keyword>
<keyword evidence="7" id="KW-0693">Viral RNA replication</keyword>
<dbReference type="EMBL" id="JQ898344">
    <property type="protein sequence ID" value="AFR11853.1"/>
    <property type="molecule type" value="Genomic_RNA"/>
</dbReference>
<reference evidence="9" key="1">
    <citation type="journal article" date="2012" name="J. Virol.">
        <title>High variety of known and new RNA and DNA viruses of diverse origins in untreated sewage.</title>
        <authorList>
            <person name="Ng T.F."/>
            <person name="Marine R."/>
            <person name="Wang C."/>
            <person name="Simmonds P."/>
            <person name="Kapusinszky B."/>
            <person name="Bodhidatta L."/>
            <person name="Oderinde B.S."/>
            <person name="Wommack K.E."/>
            <person name="Delwart E."/>
        </authorList>
    </citation>
    <scope>NUCLEOTIDE SEQUENCE</scope>
    <source>
        <strain evidence="9">CadiV</strain>
    </source>
</reference>
<dbReference type="GO" id="GO:0003968">
    <property type="term" value="F:RNA-directed RNA polymerase activity"/>
    <property type="evidence" value="ECO:0007669"/>
    <property type="project" value="InterPro"/>
</dbReference>
<keyword evidence="5" id="KW-0788">Thiol protease</keyword>
<comment type="subcellular location">
    <subcellularLocation>
        <location evidence="1">Virion</location>
    </subcellularLocation>
</comment>
<keyword evidence="5" id="KW-0378">Hydrolase</keyword>
<evidence type="ECO:0000256" key="6">
    <source>
        <dbReference type="ARBA" id="ARBA00022844"/>
    </source>
</evidence>
<dbReference type="GO" id="GO:0006351">
    <property type="term" value="P:DNA-templated transcription"/>
    <property type="evidence" value="ECO:0007669"/>
    <property type="project" value="InterPro"/>
</dbReference>
<accession>J7LKX3</accession>
<dbReference type="GO" id="GO:0006508">
    <property type="term" value="P:proteolysis"/>
    <property type="evidence" value="ECO:0007669"/>
    <property type="project" value="UniProtKB-KW"/>
</dbReference>
<name>J7LKX3_9VIRU</name>
<dbReference type="GO" id="GO:0044423">
    <property type="term" value="C:virion component"/>
    <property type="evidence" value="ECO:0007669"/>
    <property type="project" value="UniProtKB-KW"/>
</dbReference>
<feature type="domain" description="RNA-directed RNA polymerase C-terminal" evidence="8">
    <location>
        <begin position="257"/>
        <end position="564"/>
    </location>
</feature>
<dbReference type="CDD" id="cd23169">
    <property type="entry name" value="ps-ssRNAv-Picornavirales"/>
    <property type="match status" value="1"/>
</dbReference>
<feature type="non-terminal residue" evidence="9">
    <location>
        <position position="877"/>
    </location>
</feature>
<dbReference type="Gene3D" id="3.30.70.270">
    <property type="match status" value="1"/>
</dbReference>